<keyword evidence="7" id="KW-1185">Reference proteome</keyword>
<dbReference type="Pfam" id="PF00005">
    <property type="entry name" value="ABC_tran"/>
    <property type="match status" value="1"/>
</dbReference>
<keyword evidence="3" id="KW-0547">Nucleotide-binding</keyword>
<organism evidence="6 7">
    <name type="scientific">Kribbella italica</name>
    <dbReference type="NCBI Taxonomy" id="1540520"/>
    <lineage>
        <taxon>Bacteria</taxon>
        <taxon>Bacillati</taxon>
        <taxon>Actinomycetota</taxon>
        <taxon>Actinomycetes</taxon>
        <taxon>Propionibacteriales</taxon>
        <taxon>Kribbellaceae</taxon>
        <taxon>Kribbella</taxon>
    </lineage>
</organism>
<protein>
    <submittedName>
        <fullName evidence="6">ABC-2 type transport system ATP-binding protein</fullName>
    </submittedName>
</protein>
<dbReference type="PROSITE" id="PS50893">
    <property type="entry name" value="ABC_TRANSPORTER_2"/>
    <property type="match status" value="1"/>
</dbReference>
<dbReference type="InterPro" id="IPR003593">
    <property type="entry name" value="AAA+_ATPase"/>
</dbReference>
<evidence type="ECO:0000256" key="1">
    <source>
        <dbReference type="ARBA" id="ARBA00005417"/>
    </source>
</evidence>
<comment type="caution">
    <text evidence="6">The sequence shown here is derived from an EMBL/GenBank/DDBJ whole genome shotgun (WGS) entry which is preliminary data.</text>
</comment>
<keyword evidence="2" id="KW-0813">Transport</keyword>
<sequence length="331" mass="34529">MGMQMAQVKPEPPAPRSGAVVRVSGVSKSFGPVEALRGVDLEVVPGQVYGVLGPNGAGKSTLLRILLGLVRPDAGEVRVLDARPGSPEALRRTGALIETPAFVPHLSGRTNLEVLARAAGLPRAEVDRVLDVVGLRDRGGDRFAGYSLGMGQRLGVAAALLGSPPLLILDEPTNGLDPEGVAGMRTLIRDLGAAGSTVLLSSHLLGEVQQICDRVVVIDRGLVIADDTVTAIRNRPGGGALELWAAPSAQARSVLAQYAGTEPVEVGEPDERHWRVAPAPDDIPGLVRALVTAGVDIHELRREKQSLEGVFFALTEHDDTNDGTGGLGVTA</sequence>
<accession>A0A7W9JAZ7</accession>
<comment type="similarity">
    <text evidence="1">Belongs to the ABC transporter superfamily.</text>
</comment>
<dbReference type="InterPro" id="IPR027417">
    <property type="entry name" value="P-loop_NTPase"/>
</dbReference>
<evidence type="ECO:0000256" key="4">
    <source>
        <dbReference type="ARBA" id="ARBA00022840"/>
    </source>
</evidence>
<proteinExistence type="inferred from homology"/>
<evidence type="ECO:0000313" key="7">
    <source>
        <dbReference type="Proteomes" id="UP000549971"/>
    </source>
</evidence>
<dbReference type="SMART" id="SM00382">
    <property type="entry name" value="AAA"/>
    <property type="match status" value="1"/>
</dbReference>
<dbReference type="GO" id="GO:0005524">
    <property type="term" value="F:ATP binding"/>
    <property type="evidence" value="ECO:0007669"/>
    <property type="project" value="UniProtKB-KW"/>
</dbReference>
<dbReference type="Gene3D" id="3.40.50.300">
    <property type="entry name" value="P-loop containing nucleotide triphosphate hydrolases"/>
    <property type="match status" value="1"/>
</dbReference>
<keyword evidence="4 6" id="KW-0067">ATP-binding</keyword>
<gene>
    <name evidence="6" type="ORF">HDA39_005586</name>
</gene>
<dbReference type="AlphaFoldDB" id="A0A7W9JAZ7"/>
<dbReference type="CDD" id="cd03268">
    <property type="entry name" value="ABC_BcrA_bacitracin_resist"/>
    <property type="match status" value="1"/>
</dbReference>
<reference evidence="6 7" key="1">
    <citation type="submission" date="2020-08" db="EMBL/GenBank/DDBJ databases">
        <title>Sequencing the genomes of 1000 actinobacteria strains.</title>
        <authorList>
            <person name="Klenk H.-P."/>
        </authorList>
    </citation>
    <scope>NUCLEOTIDE SEQUENCE [LARGE SCALE GENOMIC DNA]</scope>
    <source>
        <strain evidence="6 7">DSM 28967</strain>
    </source>
</reference>
<dbReference type="PANTHER" id="PTHR43335:SF4">
    <property type="entry name" value="ABC TRANSPORTER, ATP-BINDING PROTEIN"/>
    <property type="match status" value="1"/>
</dbReference>
<evidence type="ECO:0000256" key="3">
    <source>
        <dbReference type="ARBA" id="ARBA00022741"/>
    </source>
</evidence>
<dbReference type="SUPFAM" id="SSF52540">
    <property type="entry name" value="P-loop containing nucleoside triphosphate hydrolases"/>
    <property type="match status" value="1"/>
</dbReference>
<evidence type="ECO:0000256" key="2">
    <source>
        <dbReference type="ARBA" id="ARBA00022448"/>
    </source>
</evidence>
<dbReference type="InterPro" id="IPR003439">
    <property type="entry name" value="ABC_transporter-like_ATP-bd"/>
</dbReference>
<dbReference type="Proteomes" id="UP000549971">
    <property type="component" value="Unassembled WGS sequence"/>
</dbReference>
<evidence type="ECO:0000313" key="6">
    <source>
        <dbReference type="EMBL" id="MBB5838852.1"/>
    </source>
</evidence>
<dbReference type="EMBL" id="JACHMY010000001">
    <property type="protein sequence ID" value="MBB5838852.1"/>
    <property type="molecule type" value="Genomic_DNA"/>
</dbReference>
<evidence type="ECO:0000259" key="5">
    <source>
        <dbReference type="PROSITE" id="PS50893"/>
    </source>
</evidence>
<feature type="domain" description="ABC transporter" evidence="5">
    <location>
        <begin position="21"/>
        <end position="245"/>
    </location>
</feature>
<name>A0A7W9JAZ7_9ACTN</name>
<dbReference type="GO" id="GO:0016887">
    <property type="term" value="F:ATP hydrolysis activity"/>
    <property type="evidence" value="ECO:0007669"/>
    <property type="project" value="InterPro"/>
</dbReference>
<dbReference type="PANTHER" id="PTHR43335">
    <property type="entry name" value="ABC TRANSPORTER, ATP-BINDING PROTEIN"/>
    <property type="match status" value="1"/>
</dbReference>